<accession>A0A368GUM3</accession>
<feature type="domain" description="SCP" evidence="2">
    <location>
        <begin position="33"/>
        <end position="191"/>
    </location>
</feature>
<evidence type="ECO:0000313" key="3">
    <source>
        <dbReference type="EMBL" id="RCN47298.1"/>
    </source>
</evidence>
<gene>
    <name evidence="3" type="ORF">ANCCAN_06586</name>
</gene>
<dbReference type="SUPFAM" id="SSF55797">
    <property type="entry name" value="PR-1-like"/>
    <property type="match status" value="1"/>
</dbReference>
<dbReference type="AlphaFoldDB" id="A0A368GUM3"/>
<dbReference type="Pfam" id="PF00188">
    <property type="entry name" value="CAP"/>
    <property type="match status" value="1"/>
</dbReference>
<sequence length="248" mass="27131">MLPFLFIILFINGAFSTDPYKACENGEPDVNDAIRKGALDIHNEFRVNLTKKLLLQDNGEALPGSKSMFKLTYDCALEGLAMTTLSGCQSKPKMDYIPAGKSLNYAIVRNVAPLPADAAIAEMIKATAEEWAETRYDDIIDEKTVTYNNTDLEPFANMIYHKTMTVGCGTMYCSGPKNRLAIACVYDAKPELGQPLYTPAKADKGCNDNDKPCTKAVKGSTCILANDPTFAAYKGLCKATNYFTLPIC</sequence>
<name>A0A368GUM3_ANCCA</name>
<dbReference type="Proteomes" id="UP000252519">
    <property type="component" value="Unassembled WGS sequence"/>
</dbReference>
<dbReference type="CDD" id="cd05380">
    <property type="entry name" value="CAP_euk"/>
    <property type="match status" value="1"/>
</dbReference>
<evidence type="ECO:0000259" key="2">
    <source>
        <dbReference type="SMART" id="SM00198"/>
    </source>
</evidence>
<proteinExistence type="predicted"/>
<dbReference type="SMART" id="SM00198">
    <property type="entry name" value="SCP"/>
    <property type="match status" value="1"/>
</dbReference>
<dbReference type="OrthoDB" id="5876049at2759"/>
<dbReference type="STRING" id="29170.A0A368GUM3"/>
<comment type="caution">
    <text evidence="3">The sequence shown here is derived from an EMBL/GenBank/DDBJ whole genome shotgun (WGS) entry which is preliminary data.</text>
</comment>
<dbReference type="Gene3D" id="3.40.33.10">
    <property type="entry name" value="CAP"/>
    <property type="match status" value="1"/>
</dbReference>
<protein>
    <submittedName>
        <fullName evidence="3">SCP-like protein</fullName>
    </submittedName>
</protein>
<feature type="chain" id="PRO_5017068230" evidence="1">
    <location>
        <begin position="17"/>
        <end position="248"/>
    </location>
</feature>
<keyword evidence="4" id="KW-1185">Reference proteome</keyword>
<evidence type="ECO:0000256" key="1">
    <source>
        <dbReference type="SAM" id="SignalP"/>
    </source>
</evidence>
<evidence type="ECO:0000313" key="4">
    <source>
        <dbReference type="Proteomes" id="UP000252519"/>
    </source>
</evidence>
<keyword evidence="1" id="KW-0732">Signal</keyword>
<dbReference type="InterPro" id="IPR035940">
    <property type="entry name" value="CAP_sf"/>
</dbReference>
<dbReference type="EMBL" id="JOJR01000064">
    <property type="protein sequence ID" value="RCN47298.1"/>
    <property type="molecule type" value="Genomic_DNA"/>
</dbReference>
<dbReference type="InterPro" id="IPR014044">
    <property type="entry name" value="CAP_dom"/>
</dbReference>
<reference evidence="3 4" key="1">
    <citation type="submission" date="2014-10" db="EMBL/GenBank/DDBJ databases">
        <title>Draft genome of the hookworm Ancylostoma caninum.</title>
        <authorList>
            <person name="Mitreva M."/>
        </authorList>
    </citation>
    <scope>NUCLEOTIDE SEQUENCE [LARGE SCALE GENOMIC DNA]</scope>
    <source>
        <strain evidence="3 4">Baltimore</strain>
    </source>
</reference>
<feature type="signal peptide" evidence="1">
    <location>
        <begin position="1"/>
        <end position="16"/>
    </location>
</feature>
<organism evidence="3 4">
    <name type="scientific">Ancylostoma caninum</name>
    <name type="common">Dog hookworm</name>
    <dbReference type="NCBI Taxonomy" id="29170"/>
    <lineage>
        <taxon>Eukaryota</taxon>
        <taxon>Metazoa</taxon>
        <taxon>Ecdysozoa</taxon>
        <taxon>Nematoda</taxon>
        <taxon>Chromadorea</taxon>
        <taxon>Rhabditida</taxon>
        <taxon>Rhabditina</taxon>
        <taxon>Rhabditomorpha</taxon>
        <taxon>Strongyloidea</taxon>
        <taxon>Ancylostomatidae</taxon>
        <taxon>Ancylostomatinae</taxon>
        <taxon>Ancylostoma</taxon>
    </lineage>
</organism>